<dbReference type="InterPro" id="IPR001650">
    <property type="entry name" value="Helicase_C-like"/>
</dbReference>
<dbReference type="Gene3D" id="3.40.50.300">
    <property type="entry name" value="P-loop containing nucleotide triphosphate hydrolases"/>
    <property type="match status" value="2"/>
</dbReference>
<dbReference type="GO" id="GO:0003677">
    <property type="term" value="F:DNA binding"/>
    <property type="evidence" value="ECO:0007669"/>
    <property type="project" value="InterPro"/>
</dbReference>
<organism evidence="2">
    <name type="scientific">Myoviridae sp. ctJ2i1</name>
    <dbReference type="NCBI Taxonomy" id="2825079"/>
    <lineage>
        <taxon>Viruses</taxon>
        <taxon>Duplodnaviria</taxon>
        <taxon>Heunggongvirae</taxon>
        <taxon>Uroviricota</taxon>
        <taxon>Caudoviricetes</taxon>
    </lineage>
</organism>
<dbReference type="PANTHER" id="PTHR10799">
    <property type="entry name" value="SNF2/RAD54 HELICASE FAMILY"/>
    <property type="match status" value="1"/>
</dbReference>
<dbReference type="Pfam" id="PF00271">
    <property type="entry name" value="Helicase_C"/>
    <property type="match status" value="1"/>
</dbReference>
<evidence type="ECO:0000259" key="1">
    <source>
        <dbReference type="PROSITE" id="PS51194"/>
    </source>
</evidence>
<feature type="domain" description="Helicase C-terminal" evidence="1">
    <location>
        <begin position="785"/>
        <end position="936"/>
    </location>
</feature>
<reference evidence="2" key="1">
    <citation type="journal article" date="2021" name="Proc. Natl. Acad. Sci. U.S.A.">
        <title>A Catalog of Tens of Thousands of Viruses from Human Metagenomes Reveals Hidden Associations with Chronic Diseases.</title>
        <authorList>
            <person name="Tisza M.J."/>
            <person name="Buck C.B."/>
        </authorList>
    </citation>
    <scope>NUCLEOTIDE SEQUENCE</scope>
    <source>
        <strain evidence="2">CtJ2i1</strain>
    </source>
</reference>
<dbReference type="InterPro" id="IPR006935">
    <property type="entry name" value="Helicase/UvrB_N"/>
</dbReference>
<name>A0A8S5V1D8_9CAUD</name>
<dbReference type="GO" id="GO:0016787">
    <property type="term" value="F:hydrolase activity"/>
    <property type="evidence" value="ECO:0007669"/>
    <property type="project" value="InterPro"/>
</dbReference>
<dbReference type="EMBL" id="BK016182">
    <property type="protein sequence ID" value="DAG00537.1"/>
    <property type="molecule type" value="Genomic_DNA"/>
</dbReference>
<dbReference type="PROSITE" id="PS51194">
    <property type="entry name" value="HELICASE_CTER"/>
    <property type="match status" value="1"/>
</dbReference>
<dbReference type="SMART" id="SM00487">
    <property type="entry name" value="DEXDc"/>
    <property type="match status" value="1"/>
</dbReference>
<accession>A0A8S5V1D8</accession>
<dbReference type="InterPro" id="IPR027417">
    <property type="entry name" value="P-loop_NTPase"/>
</dbReference>
<protein>
    <submittedName>
        <fullName evidence="2">Chromatin remodeling complex ATPase</fullName>
    </submittedName>
</protein>
<dbReference type="InterPro" id="IPR014001">
    <property type="entry name" value="Helicase_ATP-bd"/>
</dbReference>
<dbReference type="Pfam" id="PF04851">
    <property type="entry name" value="ResIII"/>
    <property type="match status" value="1"/>
</dbReference>
<sequence>MDTQFKMEDLLVENPMIVTLLFQQYQDTFSASSRIHSDFKTYVLIEINNVTVKQANVVEHCFQYAGRDQFRKIYNILNNNMYSGIEPYFFNNSRDAWVESLEESNRQYIFKDRSCYMLFLNRSEIGMTIPEYNNMDQKDLLRKYDDEIKNFIFEYLVEYKSRRYLNTFIHKEFIKEFFNHYLRASDSEVRKVFNINSSEKLGITNITLPGADKYAHFVNDQISGIISMSSINYEQQETKLSDYILDNVKDLAELINENSEIVFDPNHGLDQEVKDFGDYLNYKRSFKLFDNQKNIINAFTRYFKKERAGFLISQPGSGKTSMAISISNLWKPNKNKNIFVLCPPHLNKKWSMDISVLAQNAMVYECDSVEDYINKIEPEISKRNCTNFILVNPKLLKHSYGYQLDWDDTFLYHMYNLRKKNLLFTDKIYAPNRDRVTQDKQYLPYHQYISTYKEKNEEHPDIKTIYRFGAAPKIIKTCYDSNKELDKLLSKAFTTFRHVSLYYNNGPILDRIINQSVGEKKVNSNFVSLDWYLQRKGRHNVDFFIIDEMHLFLSDSMQGEGAQRIASCAKKVLGLTGTVFNGMVTNLFFMLRNFFPAKLKDLKGFYFNRNNLAASKTNFKNYYGNKEKVASPYPVDANRMRLEGSRVTETLNQRPSKINSIGYTYIDQDGNIRQDSTGFNEYKVKDIPGINPEIFTQVMSSCCIFMMMSDMSNELPEINESVISCDLDPNIKNAYDKLLSEMKASDTPNLVKAQKINKIAGWLDHPCIIPDDHFNFRSCDGNNNKLDELLKIVNHHDNECVLVYTYYDKHSPINNEILQTLISNSIKANILTDSVAPAKRIDWFKKQKDNGVRVVIVNPKLIETGLDLLDFTTIVFYQLNSNFFTMRQASRRSYRLNQKNNVSLYYLYYKNTVQENIISVMAERLKAVKILEGDFEDEGLEAMTNADKSDSSDEIFNKMITNEEYVNDDTVLGLNKYAQKIEKLVDNTTFEVHKVSFVKKPMNKKKIDFKHVYINLQDKVTMYNAIKDPNEKIKLEISNF</sequence>
<proteinExistence type="predicted"/>
<dbReference type="GO" id="GO:0005524">
    <property type="term" value="F:ATP binding"/>
    <property type="evidence" value="ECO:0007669"/>
    <property type="project" value="InterPro"/>
</dbReference>
<evidence type="ECO:0000313" key="2">
    <source>
        <dbReference type="EMBL" id="DAG00537.1"/>
    </source>
</evidence>
<dbReference type="SUPFAM" id="SSF52540">
    <property type="entry name" value="P-loop containing nucleoside triphosphate hydrolases"/>
    <property type="match status" value="2"/>
</dbReference>